<dbReference type="GeneID" id="101489146"/>
<dbReference type="eggNOG" id="ENOG502QPS7">
    <property type="taxonomic scope" value="Eukaryota"/>
</dbReference>
<dbReference type="InterPro" id="IPR038925">
    <property type="entry name" value="At3g17800-like"/>
</dbReference>
<name>A0A1S2YUR8_CICAR</name>
<dbReference type="AlphaFoldDB" id="A0A1S2YUR8"/>
<gene>
    <name evidence="2" type="primary">LOC101489146</name>
</gene>
<reference evidence="1" key="1">
    <citation type="journal article" date="2013" name="Nat. Biotechnol.">
        <title>Draft genome sequence of chickpea (Cicer arietinum) provides a resource for trait improvement.</title>
        <authorList>
            <person name="Varshney R.K."/>
            <person name="Song C."/>
            <person name="Saxena R.K."/>
            <person name="Azam S."/>
            <person name="Yu S."/>
            <person name="Sharpe A.G."/>
            <person name="Cannon S."/>
            <person name="Baek J."/>
            <person name="Rosen B.D."/>
            <person name="Tar'an B."/>
            <person name="Millan T."/>
            <person name="Zhang X."/>
            <person name="Ramsay L.D."/>
            <person name="Iwata A."/>
            <person name="Wang Y."/>
            <person name="Nelson W."/>
            <person name="Farmer A.D."/>
            <person name="Gaur P.M."/>
            <person name="Soderlund C."/>
            <person name="Penmetsa R.V."/>
            <person name="Xu C."/>
            <person name="Bharti A.K."/>
            <person name="He W."/>
            <person name="Winter P."/>
            <person name="Zhao S."/>
            <person name="Hane J.K."/>
            <person name="Carrasquilla-Garcia N."/>
            <person name="Condie J.A."/>
            <person name="Upadhyaya H.D."/>
            <person name="Luo M.C."/>
            <person name="Thudi M."/>
            <person name="Gowda C.L."/>
            <person name="Singh N.P."/>
            <person name="Lichtenzveig J."/>
            <person name="Gali K.K."/>
            <person name="Rubio J."/>
            <person name="Nadarajan N."/>
            <person name="Dolezel J."/>
            <person name="Bansal K.C."/>
            <person name="Xu X."/>
            <person name="Edwards D."/>
            <person name="Zhang G."/>
            <person name="Kahl G."/>
            <person name="Gil J."/>
            <person name="Singh K.B."/>
            <person name="Datta S.K."/>
            <person name="Jackson S.A."/>
            <person name="Wang J."/>
            <person name="Cook D.R."/>
        </authorList>
    </citation>
    <scope>NUCLEOTIDE SEQUENCE [LARGE SCALE GENOMIC DNA]</scope>
    <source>
        <strain evidence="1">cv. CDC Frontier</strain>
    </source>
</reference>
<dbReference type="Proteomes" id="UP000087171">
    <property type="component" value="Chromosome Ca7"/>
</dbReference>
<dbReference type="PANTHER" id="PTHR31808">
    <property type="entry name" value="EXPRESSED PROTEIN"/>
    <property type="match status" value="1"/>
</dbReference>
<protein>
    <submittedName>
        <fullName evidence="2">UV-B-induced protein At3g17800, chloroplastic</fullName>
    </submittedName>
</protein>
<sequence>MENCLRRHHFTIKPQIGGFFTTPIISSSCLNFRCSGNRVALKRVIKASGGASHCEFSSLNSPLEPRSLVGKFLSGVFQNHRQLFHVAVQEELKLLSDDRQAALSRMLLASNSDQALLHRRIAQIKENQCEVAVEDIMSLLIFYKFSEIRVPLVPKLSSCLYNGRLEILPSKDWELESIHCLEVLDMIREHVTTVTGLKAKPSVTDTWATTKVRKFLLARVYVASILYGYFLKSVSLRYHLERNLSLANHDVHLGHRTSLSFKDMCPYGFKDAIFGHLSNIQSIGQGLIRQEEEIEDLKCYVMSFHPGSLQRCAKLRSKEAVNLVRSYSCALFNNQGSDSVENDDIILTSFSSLKRLVLEAVAFGSFLWETEDYIDDLYKLKDQ</sequence>
<evidence type="ECO:0000313" key="1">
    <source>
        <dbReference type="Proteomes" id="UP000087171"/>
    </source>
</evidence>
<dbReference type="Pfam" id="PF05542">
    <property type="entry name" value="DUF760"/>
    <property type="match status" value="1"/>
</dbReference>
<dbReference type="PANTHER" id="PTHR31808:SF9">
    <property type="entry name" value="F21O3.2 PROTEIN"/>
    <property type="match status" value="1"/>
</dbReference>
<evidence type="ECO:0000313" key="2">
    <source>
        <dbReference type="RefSeq" id="XP_004510240.1"/>
    </source>
</evidence>
<accession>A0A1S2YUR8</accession>
<proteinExistence type="predicted"/>
<dbReference type="OrthoDB" id="25131at2759"/>
<dbReference type="PROSITE" id="PS51257">
    <property type="entry name" value="PROKAR_LIPOPROTEIN"/>
    <property type="match status" value="1"/>
</dbReference>
<dbReference type="InterPro" id="IPR008479">
    <property type="entry name" value="DUF760"/>
</dbReference>
<dbReference type="RefSeq" id="XP_004510240.1">
    <property type="nucleotide sequence ID" value="XM_004510183.3"/>
</dbReference>
<organism evidence="1 2">
    <name type="scientific">Cicer arietinum</name>
    <name type="common">Chickpea</name>
    <name type="synonym">Garbanzo</name>
    <dbReference type="NCBI Taxonomy" id="3827"/>
    <lineage>
        <taxon>Eukaryota</taxon>
        <taxon>Viridiplantae</taxon>
        <taxon>Streptophyta</taxon>
        <taxon>Embryophyta</taxon>
        <taxon>Tracheophyta</taxon>
        <taxon>Spermatophyta</taxon>
        <taxon>Magnoliopsida</taxon>
        <taxon>eudicotyledons</taxon>
        <taxon>Gunneridae</taxon>
        <taxon>Pentapetalae</taxon>
        <taxon>rosids</taxon>
        <taxon>fabids</taxon>
        <taxon>Fabales</taxon>
        <taxon>Fabaceae</taxon>
        <taxon>Papilionoideae</taxon>
        <taxon>50 kb inversion clade</taxon>
        <taxon>NPAAA clade</taxon>
        <taxon>Hologalegina</taxon>
        <taxon>IRL clade</taxon>
        <taxon>Cicereae</taxon>
        <taxon>Cicer</taxon>
    </lineage>
</organism>
<reference evidence="2" key="2">
    <citation type="submission" date="2025-08" db="UniProtKB">
        <authorList>
            <consortium name="RefSeq"/>
        </authorList>
    </citation>
    <scope>IDENTIFICATION</scope>
    <source>
        <tissue evidence="2">Etiolated seedlings</tissue>
    </source>
</reference>
<dbReference type="PaxDb" id="3827-XP_004510240.1"/>
<keyword evidence="1" id="KW-1185">Reference proteome</keyword>
<dbReference type="KEGG" id="cam:101489146"/>